<dbReference type="InterPro" id="IPR043157">
    <property type="entry name" value="Dynein_AAA1S"/>
</dbReference>
<dbReference type="Pfam" id="PF18198">
    <property type="entry name" value="AAA_lid_11"/>
    <property type="match status" value="1"/>
</dbReference>
<dbReference type="InterPro" id="IPR042219">
    <property type="entry name" value="AAA_lid_11_sf"/>
</dbReference>
<dbReference type="GO" id="GO:0030286">
    <property type="term" value="C:dynein complex"/>
    <property type="evidence" value="ECO:0007669"/>
    <property type="project" value="UniProtKB-KW"/>
</dbReference>
<dbReference type="FunFam" id="1.10.8.1220:FF:000001">
    <property type="entry name" value="Dynein axonemal heavy chain 5"/>
    <property type="match status" value="1"/>
</dbReference>
<feature type="coiled-coil region" evidence="14">
    <location>
        <begin position="1299"/>
        <end position="1382"/>
    </location>
</feature>
<keyword evidence="9 14" id="KW-0175">Coiled coil</keyword>
<reference evidence="25" key="2">
    <citation type="submission" date="2020-12" db="EMBL/GenBank/DDBJ databases">
        <title>New Spironucleus salmonicida genome in near-complete chromosomes.</title>
        <authorList>
            <person name="Xu F."/>
            <person name="Kurt Z."/>
            <person name="Jimenez-Gonzalez A."/>
            <person name="Astvaldsson A."/>
            <person name="Andersson J.O."/>
            <person name="Svard S.G."/>
        </authorList>
    </citation>
    <scope>NUCLEOTIDE SEQUENCE</scope>
    <source>
        <strain evidence="25">ATCC 50377</strain>
    </source>
</reference>
<dbReference type="PANTHER" id="PTHR22878">
    <property type="entry name" value="DYNEIN HEAVY CHAIN 6, AXONEMAL-LIKE-RELATED"/>
    <property type="match status" value="1"/>
</dbReference>
<dbReference type="Gene3D" id="1.10.8.720">
    <property type="entry name" value="Region D6 of dynein motor"/>
    <property type="match status" value="1"/>
</dbReference>
<accession>V6M597</accession>
<feature type="domain" description="Dynein heavy chain AAA 5 extension" evidence="20">
    <location>
        <begin position="264"/>
        <end position="412"/>
    </location>
</feature>
<dbReference type="Pfam" id="PF12774">
    <property type="entry name" value="AAA_6"/>
    <property type="match status" value="1"/>
</dbReference>
<dbReference type="PANTHER" id="PTHR22878:SF69">
    <property type="entry name" value="DYNEIN HEAVY CHAIN"/>
    <property type="match status" value="1"/>
</dbReference>
<dbReference type="GO" id="GO:0008569">
    <property type="term" value="F:minus-end-directed microtubule motor activity"/>
    <property type="evidence" value="ECO:0007669"/>
    <property type="project" value="InterPro"/>
</dbReference>
<keyword evidence="13" id="KW-0966">Cell projection</keyword>
<dbReference type="Gene3D" id="3.40.50.300">
    <property type="entry name" value="P-loop containing nucleotide triphosphate hydrolases"/>
    <property type="match status" value="4"/>
</dbReference>
<dbReference type="SUPFAM" id="SSF52540">
    <property type="entry name" value="P-loop containing nucleoside triphosphate hydrolases"/>
    <property type="match status" value="3"/>
</dbReference>
<dbReference type="FunFam" id="1.20.920.30:FF:000002">
    <property type="entry name" value="Dynein axonemal heavy chain 3"/>
    <property type="match status" value="1"/>
</dbReference>
<dbReference type="Gene3D" id="1.20.1270.280">
    <property type="match status" value="1"/>
</dbReference>
<evidence type="ECO:0000256" key="14">
    <source>
        <dbReference type="SAM" id="Coils"/>
    </source>
</evidence>
<dbReference type="Pfam" id="PF12780">
    <property type="entry name" value="AAA_8"/>
    <property type="match status" value="1"/>
</dbReference>
<keyword evidence="26" id="KW-1185">Reference proteome</keyword>
<keyword evidence="10" id="KW-0969">Cilium</keyword>
<dbReference type="FunFam" id="1.10.8.720:FF:000002">
    <property type="entry name" value="Dynein heavy chain 9, axonemal"/>
    <property type="match status" value="1"/>
</dbReference>
<evidence type="ECO:0000259" key="23">
    <source>
        <dbReference type="Pfam" id="PF18199"/>
    </source>
</evidence>
<protein>
    <submittedName>
        <fullName evidence="24">Dynein heavy chain</fullName>
    </submittedName>
    <submittedName>
        <fullName evidence="25">Outer-arm dynein beta</fullName>
    </submittedName>
</protein>
<dbReference type="InterPro" id="IPR024317">
    <property type="entry name" value="Dynein_heavy_chain_D4_dom"/>
</dbReference>
<evidence type="ECO:0000256" key="8">
    <source>
        <dbReference type="ARBA" id="ARBA00023017"/>
    </source>
</evidence>
<sequence>MSFNLEEIVKEEEKVICRALRDSNNPKIVKEDMAIFTGLIEDLFPGVRIDRLIDPTFEKMIAESCKDRGLQPEQSFMIKVVQFEELLQIRHSIFILGFAAVGKTSVWKVLGDTYKKQGKKFVHHVINPKAVTTKELYGYIQPATREWKDGILSTIMRSMAELPDTPQMPKFFVLDGDIDALWIESMNTVMDDNKILTLASNERIPLRPSMRMIFEIGSLKYASPATVSRAGIIYVNESDVGWPFYFQSWIEKLESSLERSTITVFQQKYVQPCLEEIKRNYKTIVPINDMTTVQTITRLMTSLLDDYNKSPAAKVNLAANMANQQAQQSGQSNQMPDYSKDVIEYFFIFAVVWSIGGVLFKDQLNNDFRKNFSKFWRPAFPKGIVFPAQGDIFDYFVEVNAETGQPDWKLWSSQVSPYDHDAEQAVNNIHVETIDSYRIHYIMDNLLRNGHPILLAGPAGLGKSVLLKSKLKKLNDQQWQFATISMNYYTTSAQIQMVLETYIEKKVGNKFAPLGTRKLIYMIDDLNMSKVDEYGTQQPIALLRQHIDYGFWYDRDKLVTKEVSSVQFVASMNPYAGSFEIDPQYQWHYSPFSVDVPSEENLLQIYSSILNAHMNREGVNFKKELQQCATATIKTLLKIHSKVSQEFLPTSIKFHYQFNLRDLTNIVAGIMKVKPDHFKEGPVNLVQLLLHECERVYCDRMCEQDDKEKYEKLVQDLVKQELSTVTAIDTTRPKSAASTQININMDQVFSPEANYFSNFALGIGEGSYAPLQKYDRMNQLLNEALLSHNESNAEMNLVLFKDAMQHVCRISRIIKTSDALLVGVGGSGKQSLARLAAFINEYEVFSITISSTYGVADFKADLRKLYRKAGEKDIPTMFLFTDQQITNEEFLVYINDLLSSGFIAGLWPAEEEEEVINNMRNRVKDAGIPDTKENVMQFFIQKVKENLHVVLGFSPNGDAFRVRARKFPSIVNCTTIDWFMPWPYEALESVAFNFIKNRDKTKEKKYDDVIVDLSDEQCLALAKFMAKANELVNTLSEKYKRLEKRYAYTTPKSFLELISLYLRQLYSRTQQIQNSINRLENGNATLIKTEQDVGELKTRLEDQKVEVKIQQDAVAAMIGGITAEREKVGAKAADAEIEKSKTALVEADVNKAANEANKELEKAKPIQEEAERALNTLNKDNLTELKSFANPSSEVARVMEAVIIMLNKPGVVPRDLSWKAAKSLMANVDKFLKQLQEFDKENINNANKQAVLKYTKDENFTGEYIKSKSGAAAGICDWVRNIIKFHDVFLFVEPLRQNTMELQVSLDGAQKRLKQVETQVNLLNESLGKLEAEFKAAEDKRDAVLKDADDMEKRLELANRLVNGLASEKVRWRQSVENLKQRNNTLLGDVLIIAAFISYSGAFSRNYRTEMMDGWMILIKELNIPIQEEFDPLSLLTDPAVIAQWNNDKLPTDRFSLENASIFSNCDRWPLIIDPQLQGMEWIKTREAKNNLKVIRLNQKDWLNVVKDAVENGYPVLVENIAETIDAVLNPILGREIVNKGKANQAIRIGDKEIPYHNDFKIFFQTKYPNPHYSPEIQAQTTLINFTVTEEGLEDQLLADVVLEERPDLEELKTKLMREQNEYAITLQQLESDLLERLSKAGDNIIEDIGLITNLEKTKATSTEIAIKVQEAKETEVNINKAREEYRPVASRSSMLYFLLNSLAVIDHFYQFSLSAFKVVFFRSIRESEKSEEVQQRVLILLDSITYGIYCYTTRGLFERHKLIFNSQLCFNILRKANQLPNAEFQFLLRGTQAVGRDNTLGEFISNSSWGCILALAQNIPDVFAKLPDDIEGSAKRWKEWVQHETPEKEKLPQDWKSKTQLQQLCIIRALRPDRLLTSMSQFIANSIESKYIEAVPFNFPETFKTSSKTEPIFFVLSPGVDPVKDVELLGKKLGFSFDNGLIKSVSLGQGQEKNAERFVEEMSQKGGWVLLQNIHLMKNWQVRLEKLMDQICQPTAHDNFRCMISAEPNPNPTIAAVLPGIVQMCIKVTNEPPTGIKANMNRAIALFNNDVFESCSKANEFKSILFSLTFFHAILLERRKFGSIGWNTPYNFTNGDLTICKDVLFNYLEANVKVPWDDLKYMFTDIFYGGHIGDNLDRRFIKAYANEIFSDALFEDGKALAPDFFAPPPMTFDGYKQYFNETLPPDNPKMFGLHPNAEITYLTSQSNTLFAMLMQMQPSDAAAVGEGGEEKDFKDRIEELIQLIPEQYNVGDLMERNPDALPYNSVCIQECARMNALTNQMKLTLTDVKLGLNGELTISEQMEKIIDAVRLEIVPTIWNKVSYPSLKGLAPWLKDLEHRAKQLSDWSAELGLPKCVWLSGLFNPQSFLRSVMQTTARVNQWPLDMMDLNVEITKKELSDITAAPREGAYITGLFMEGARWDKKSSSIRDAILKDLYPQLPPIYLKAVTNDKIEIKDTYECPTYMTKQRNGLTYVWSFNVKTREPSSKWILAGVAMLLANDV</sequence>
<evidence type="ECO:0000256" key="5">
    <source>
        <dbReference type="ARBA" id="ARBA00022737"/>
    </source>
</evidence>
<keyword evidence="5" id="KW-0677">Repeat</keyword>
<feature type="domain" description="Dynein heavy chain C-terminal" evidence="23">
    <location>
        <begin position="2205"/>
        <end position="2498"/>
    </location>
</feature>
<keyword evidence="7" id="KW-0067">ATP-binding</keyword>
<evidence type="ECO:0000259" key="21">
    <source>
        <dbReference type="Pfam" id="PF17857"/>
    </source>
</evidence>
<dbReference type="EMBL" id="AUWU02000004">
    <property type="protein sequence ID" value="KAH0573612.1"/>
    <property type="molecule type" value="Genomic_DNA"/>
</dbReference>
<evidence type="ECO:0000256" key="12">
    <source>
        <dbReference type="ARBA" id="ARBA00023212"/>
    </source>
</evidence>
<keyword evidence="8" id="KW-0243">Dynein</keyword>
<dbReference type="Gene3D" id="1.10.472.130">
    <property type="match status" value="1"/>
</dbReference>
<dbReference type="GO" id="GO:0007018">
    <property type="term" value="P:microtubule-based movement"/>
    <property type="evidence" value="ECO:0007669"/>
    <property type="project" value="InterPro"/>
</dbReference>
<feature type="domain" description="Dynein heavy chain hydrolytic ATP-binding dynein motor region" evidence="16">
    <location>
        <begin position="10"/>
        <end position="104"/>
    </location>
</feature>
<evidence type="ECO:0000256" key="4">
    <source>
        <dbReference type="ARBA" id="ARBA00022701"/>
    </source>
</evidence>
<dbReference type="Proteomes" id="UP000018208">
    <property type="component" value="Unassembled WGS sequence"/>
</dbReference>
<evidence type="ECO:0000256" key="9">
    <source>
        <dbReference type="ARBA" id="ARBA00023054"/>
    </source>
</evidence>
<dbReference type="Pfam" id="PF12781">
    <property type="entry name" value="AAA_9"/>
    <property type="match status" value="1"/>
</dbReference>
<gene>
    <name evidence="24" type="ORF">SS50377_11139</name>
    <name evidence="25" type="ORF">SS50377_23547</name>
</gene>
<feature type="domain" description="Dynein heavy chain region D6 P-loop" evidence="15">
    <location>
        <begin position="1909"/>
        <end position="2030"/>
    </location>
</feature>
<keyword evidence="6" id="KW-0547">Nucleotide-binding</keyword>
<dbReference type="InterPro" id="IPR024743">
    <property type="entry name" value="Dynein_HC_stalk"/>
</dbReference>
<evidence type="ECO:0000313" key="26">
    <source>
        <dbReference type="Proteomes" id="UP000018208"/>
    </source>
</evidence>
<dbReference type="FunFam" id="3.40.50.300:FF:000049">
    <property type="entry name" value="Dynein, axonemal, heavy chain 5"/>
    <property type="match status" value="1"/>
</dbReference>
<dbReference type="GO" id="GO:0005874">
    <property type="term" value="C:microtubule"/>
    <property type="evidence" value="ECO:0007669"/>
    <property type="project" value="UniProtKB-KW"/>
</dbReference>
<comment type="subcellular location">
    <subcellularLocation>
        <location evidence="1">Cytoplasm</location>
        <location evidence="1">Cytoskeleton</location>
        <location evidence="1">Cilium axoneme</location>
    </subcellularLocation>
</comment>
<dbReference type="Pfam" id="PF17857">
    <property type="entry name" value="AAA_lid_1"/>
    <property type="match status" value="1"/>
</dbReference>
<dbReference type="GO" id="GO:0005524">
    <property type="term" value="F:ATP binding"/>
    <property type="evidence" value="ECO:0007669"/>
    <property type="project" value="UniProtKB-KW"/>
</dbReference>
<evidence type="ECO:0000256" key="6">
    <source>
        <dbReference type="ARBA" id="ARBA00022741"/>
    </source>
</evidence>
<dbReference type="Pfam" id="PF12777">
    <property type="entry name" value="MT"/>
    <property type="match status" value="1"/>
</dbReference>
<dbReference type="OrthoDB" id="10251809at2759"/>
<dbReference type="GO" id="GO:0005930">
    <property type="term" value="C:axoneme"/>
    <property type="evidence" value="ECO:0007669"/>
    <property type="project" value="UniProtKB-SubCell"/>
</dbReference>
<dbReference type="Gene3D" id="3.10.490.20">
    <property type="match status" value="1"/>
</dbReference>
<keyword evidence="11" id="KW-0505">Motor protein</keyword>
<evidence type="ECO:0000256" key="2">
    <source>
        <dbReference type="ARBA" id="ARBA00008887"/>
    </source>
</evidence>
<comment type="similarity">
    <text evidence="2">Belongs to the dynein heavy chain family.</text>
</comment>
<dbReference type="Gene3D" id="6.10.140.1060">
    <property type="match status" value="1"/>
</dbReference>
<evidence type="ECO:0000259" key="15">
    <source>
        <dbReference type="Pfam" id="PF03028"/>
    </source>
</evidence>
<feature type="domain" description="Dynein heavy chain AAA lid" evidence="22">
    <location>
        <begin position="2062"/>
        <end position="2198"/>
    </location>
</feature>
<dbReference type="Pfam" id="PF03028">
    <property type="entry name" value="Dynein_heavy"/>
    <property type="match status" value="1"/>
</dbReference>
<evidence type="ECO:0000313" key="25">
    <source>
        <dbReference type="EMBL" id="KAH0573612.1"/>
    </source>
</evidence>
<evidence type="ECO:0000259" key="20">
    <source>
        <dbReference type="Pfam" id="PF17852"/>
    </source>
</evidence>
<dbReference type="InterPro" id="IPR043160">
    <property type="entry name" value="Dynein_C_barrel"/>
</dbReference>
<dbReference type="Gene3D" id="1.20.920.30">
    <property type="match status" value="1"/>
</dbReference>
<dbReference type="Pfam" id="PF12775">
    <property type="entry name" value="AAA_7"/>
    <property type="match status" value="1"/>
</dbReference>
<dbReference type="EMBL" id="KI545981">
    <property type="protein sequence ID" value="EST48529.1"/>
    <property type="molecule type" value="Genomic_DNA"/>
</dbReference>
<dbReference type="FunFam" id="3.40.50.300:FF:002141">
    <property type="entry name" value="Dynein heavy chain"/>
    <property type="match status" value="1"/>
</dbReference>
<evidence type="ECO:0000313" key="24">
    <source>
        <dbReference type="EMBL" id="EST48529.1"/>
    </source>
</evidence>
<dbReference type="GO" id="GO:0045505">
    <property type="term" value="F:dynein intermediate chain binding"/>
    <property type="evidence" value="ECO:0007669"/>
    <property type="project" value="InterPro"/>
</dbReference>
<evidence type="ECO:0000256" key="1">
    <source>
        <dbReference type="ARBA" id="ARBA00004430"/>
    </source>
</evidence>
<dbReference type="Gene3D" id="1.10.8.1220">
    <property type="match status" value="1"/>
</dbReference>
<evidence type="ECO:0000259" key="22">
    <source>
        <dbReference type="Pfam" id="PF18198"/>
    </source>
</evidence>
<keyword evidence="12" id="KW-0206">Cytoskeleton</keyword>
<dbReference type="InterPro" id="IPR035706">
    <property type="entry name" value="AAA_9"/>
</dbReference>
<dbReference type="InterPro" id="IPR026983">
    <property type="entry name" value="DHC"/>
</dbReference>
<evidence type="ECO:0000256" key="13">
    <source>
        <dbReference type="ARBA" id="ARBA00023273"/>
    </source>
</evidence>
<dbReference type="Gene3D" id="1.20.920.20">
    <property type="match status" value="1"/>
</dbReference>
<keyword evidence="4" id="KW-0493">Microtubule</keyword>
<dbReference type="FunFam" id="1.20.920.20:FF:000001">
    <property type="entry name" value="dynein heavy chain 2, axonemal"/>
    <property type="match status" value="1"/>
</dbReference>
<dbReference type="FunFam" id="3.10.490.20:FF:000009">
    <property type="entry name" value="Dynein heavy chain 4"/>
    <property type="match status" value="1"/>
</dbReference>
<dbReference type="InterPro" id="IPR041466">
    <property type="entry name" value="Dynein_AAA5_ext"/>
</dbReference>
<dbReference type="InterPro" id="IPR035699">
    <property type="entry name" value="AAA_6"/>
</dbReference>
<dbReference type="Pfam" id="PF18199">
    <property type="entry name" value="Dynein_C"/>
    <property type="match status" value="1"/>
</dbReference>
<evidence type="ECO:0000259" key="19">
    <source>
        <dbReference type="Pfam" id="PF12781"/>
    </source>
</evidence>
<evidence type="ECO:0000256" key="10">
    <source>
        <dbReference type="ARBA" id="ARBA00023069"/>
    </source>
</evidence>
<dbReference type="InterPro" id="IPR004273">
    <property type="entry name" value="Dynein_heavy_D6_P-loop"/>
</dbReference>
<name>V6M597_9EUKA</name>
<feature type="domain" description="Dynein heavy chain AAA module D4" evidence="18">
    <location>
        <begin position="795"/>
        <end position="1062"/>
    </location>
</feature>
<feature type="domain" description="Dynein heavy chain coiled coil stalk" evidence="17">
    <location>
        <begin position="1077"/>
        <end position="1414"/>
    </location>
</feature>
<organism evidence="24">
    <name type="scientific">Spironucleus salmonicida</name>
    <dbReference type="NCBI Taxonomy" id="348837"/>
    <lineage>
        <taxon>Eukaryota</taxon>
        <taxon>Metamonada</taxon>
        <taxon>Diplomonadida</taxon>
        <taxon>Hexamitidae</taxon>
        <taxon>Hexamitinae</taxon>
        <taxon>Spironucleus</taxon>
    </lineage>
</organism>
<evidence type="ECO:0000256" key="7">
    <source>
        <dbReference type="ARBA" id="ARBA00022840"/>
    </source>
</evidence>
<keyword evidence="3" id="KW-0963">Cytoplasm</keyword>
<dbReference type="InterPro" id="IPR041658">
    <property type="entry name" value="AAA_lid_11"/>
</dbReference>
<dbReference type="Gene3D" id="1.10.8.710">
    <property type="match status" value="1"/>
</dbReference>
<evidence type="ECO:0000256" key="11">
    <source>
        <dbReference type="ARBA" id="ARBA00023175"/>
    </source>
</evidence>
<evidence type="ECO:0000259" key="18">
    <source>
        <dbReference type="Pfam" id="PF12780"/>
    </source>
</evidence>
<reference evidence="24 25" key="1">
    <citation type="journal article" date="2014" name="PLoS Genet.">
        <title>The Genome of Spironucleus salmonicida Highlights a Fish Pathogen Adapted to Fluctuating Environments.</title>
        <authorList>
            <person name="Xu F."/>
            <person name="Jerlstrom-Hultqvist J."/>
            <person name="Einarsson E."/>
            <person name="Astvaldsson A."/>
            <person name="Svard S.G."/>
            <person name="Andersson J.O."/>
        </authorList>
    </citation>
    <scope>NUCLEOTIDE SEQUENCE</scope>
    <source>
        <strain evidence="25">ATCC 50377</strain>
    </source>
</reference>
<dbReference type="VEuPathDB" id="GiardiaDB:SS50377_23547"/>
<feature type="domain" description="Dynein heavy chain 3 AAA+ lid" evidence="21">
    <location>
        <begin position="634"/>
        <end position="721"/>
    </location>
</feature>
<feature type="domain" description="Dynein heavy chain ATP-binding dynein motor region" evidence="19">
    <location>
        <begin position="1444"/>
        <end position="1665"/>
    </location>
</feature>
<dbReference type="InterPro" id="IPR041589">
    <property type="entry name" value="DNAH3_AAA_lid_1"/>
</dbReference>
<dbReference type="InterPro" id="IPR041228">
    <property type="entry name" value="Dynein_C"/>
</dbReference>
<evidence type="ECO:0000259" key="16">
    <source>
        <dbReference type="Pfam" id="PF12774"/>
    </source>
</evidence>
<evidence type="ECO:0000259" key="17">
    <source>
        <dbReference type="Pfam" id="PF12777"/>
    </source>
</evidence>
<proteinExistence type="inferred from homology"/>
<evidence type="ECO:0000256" key="3">
    <source>
        <dbReference type="ARBA" id="ARBA00022490"/>
    </source>
</evidence>
<dbReference type="GO" id="GO:0051959">
    <property type="term" value="F:dynein light intermediate chain binding"/>
    <property type="evidence" value="ECO:0007669"/>
    <property type="project" value="InterPro"/>
</dbReference>
<dbReference type="Pfam" id="PF17852">
    <property type="entry name" value="Dynein_AAA_lid"/>
    <property type="match status" value="1"/>
</dbReference>
<dbReference type="InterPro" id="IPR027417">
    <property type="entry name" value="P-loop_NTPase"/>
</dbReference>